<sequence length="290" mass="32190">MWREKGLPPILFVEDPIMQLNRVLFALLFFTGQALAHGSLHSQIQDLSATMRREGKSAPLLVKRGRLHMEHGNNKSATEDFSSALKLNPEERSAYYYLAEQAFNQKRFTEARRYAEKFLAMLKGEPGAIVRGQSLYGQILLAQGQYRGAGASFRIAVDQAAEPSPEHYLHLADAQSKAGATAEAHASLDEGMQKLGRLNVLQNKSISLDIESKAWDDALKRLDAMIMQGQGLPELYLRKAKILLAAERQSTAQEAVQVGLASIDQIPAARRETPAMKQLRAELLALQSEH</sequence>
<reference evidence="2 3" key="1">
    <citation type="submission" date="2019-10" db="EMBL/GenBank/DDBJ databases">
        <title>Taxonomy of Antarctic Massilia spp.: description of Massilia rubra sp. nov., Massilia aquatica sp. nov., Massilia mucilaginosa sp. nov., Massilia frigida sp. nov. isolated from streams, lakes and regoliths.</title>
        <authorList>
            <person name="Holochova P."/>
            <person name="Sedlacek I."/>
            <person name="Kralova S."/>
            <person name="Maslanova I."/>
            <person name="Busse H.-J."/>
            <person name="Stankova E."/>
            <person name="Vrbovska V."/>
            <person name="Kovarovic V."/>
            <person name="Bartak M."/>
            <person name="Svec P."/>
            <person name="Pantucek R."/>
        </authorList>
    </citation>
    <scope>NUCLEOTIDE SEQUENCE [LARGE SCALE GENOMIC DNA]</scope>
    <source>
        <strain evidence="2 3">CCM 8695</strain>
    </source>
</reference>
<keyword evidence="1" id="KW-0802">TPR repeat</keyword>
<evidence type="ECO:0000313" key="2">
    <source>
        <dbReference type="EMBL" id="NHZ79150.1"/>
    </source>
</evidence>
<dbReference type="InterPro" id="IPR011990">
    <property type="entry name" value="TPR-like_helical_dom_sf"/>
</dbReference>
<keyword evidence="3" id="KW-1185">Reference proteome</keyword>
<dbReference type="Proteomes" id="UP000621455">
    <property type="component" value="Unassembled WGS sequence"/>
</dbReference>
<dbReference type="SUPFAM" id="SSF48452">
    <property type="entry name" value="TPR-like"/>
    <property type="match status" value="1"/>
</dbReference>
<gene>
    <name evidence="2" type="ORF">F2P44_07650</name>
</gene>
<evidence type="ECO:0000256" key="1">
    <source>
        <dbReference type="PROSITE-ProRule" id="PRU00339"/>
    </source>
</evidence>
<feature type="repeat" description="TPR" evidence="1">
    <location>
        <begin position="58"/>
        <end position="91"/>
    </location>
</feature>
<dbReference type="Gene3D" id="1.25.40.10">
    <property type="entry name" value="Tetratricopeptide repeat domain"/>
    <property type="match status" value="1"/>
</dbReference>
<protein>
    <submittedName>
        <fullName evidence="2">Tetratricopeptide repeat protein</fullName>
    </submittedName>
</protein>
<dbReference type="EMBL" id="WHJG01000005">
    <property type="protein sequence ID" value="NHZ79150.1"/>
    <property type="molecule type" value="Genomic_DNA"/>
</dbReference>
<name>A0ABX0NF96_9BURK</name>
<dbReference type="Pfam" id="PF13432">
    <property type="entry name" value="TPR_16"/>
    <property type="match status" value="2"/>
</dbReference>
<comment type="caution">
    <text evidence="2">The sequence shown here is derived from an EMBL/GenBank/DDBJ whole genome shotgun (WGS) entry which is preliminary data.</text>
</comment>
<organism evidence="2 3">
    <name type="scientific">Massilia frigida</name>
    <dbReference type="NCBI Taxonomy" id="2609281"/>
    <lineage>
        <taxon>Bacteria</taxon>
        <taxon>Pseudomonadati</taxon>
        <taxon>Pseudomonadota</taxon>
        <taxon>Betaproteobacteria</taxon>
        <taxon>Burkholderiales</taxon>
        <taxon>Oxalobacteraceae</taxon>
        <taxon>Telluria group</taxon>
        <taxon>Massilia</taxon>
    </lineage>
</organism>
<accession>A0ABX0NF96</accession>
<evidence type="ECO:0000313" key="3">
    <source>
        <dbReference type="Proteomes" id="UP000621455"/>
    </source>
</evidence>
<dbReference type="SMART" id="SM00028">
    <property type="entry name" value="TPR"/>
    <property type="match status" value="2"/>
</dbReference>
<proteinExistence type="predicted"/>
<dbReference type="PROSITE" id="PS50005">
    <property type="entry name" value="TPR"/>
    <property type="match status" value="1"/>
</dbReference>
<dbReference type="InterPro" id="IPR019734">
    <property type="entry name" value="TPR_rpt"/>
</dbReference>